<feature type="domain" description="SPX" evidence="2">
    <location>
        <begin position="1"/>
        <end position="210"/>
    </location>
</feature>
<feature type="region of interest" description="Disordered" evidence="1">
    <location>
        <begin position="131"/>
        <end position="158"/>
    </location>
</feature>
<dbReference type="GO" id="GO:0016036">
    <property type="term" value="P:cellular response to phosphate starvation"/>
    <property type="evidence" value="ECO:0007669"/>
    <property type="project" value="InterPro"/>
</dbReference>
<dbReference type="PROSITE" id="PS51382">
    <property type="entry name" value="SPX"/>
    <property type="match status" value="1"/>
</dbReference>
<organism evidence="3 4">
    <name type="scientific">Pycnococcus provasolii</name>
    <dbReference type="NCBI Taxonomy" id="41880"/>
    <lineage>
        <taxon>Eukaryota</taxon>
        <taxon>Viridiplantae</taxon>
        <taxon>Chlorophyta</taxon>
        <taxon>Pseudoscourfieldiophyceae</taxon>
        <taxon>Pseudoscourfieldiales</taxon>
        <taxon>Pycnococcaceae</taxon>
        <taxon>Pycnococcus</taxon>
    </lineage>
</organism>
<feature type="region of interest" description="Disordered" evidence="1">
    <location>
        <begin position="60"/>
        <end position="85"/>
    </location>
</feature>
<comment type="caution">
    <text evidence="3">The sequence shown here is derived from an EMBL/GenBank/DDBJ whole genome shotgun (WGS) entry which is preliminary data.</text>
</comment>
<dbReference type="InterPro" id="IPR004331">
    <property type="entry name" value="SPX_dom"/>
</dbReference>
<name>A0A830H8C1_9CHLO</name>
<dbReference type="Pfam" id="PF03105">
    <property type="entry name" value="SPX"/>
    <property type="match status" value="2"/>
</dbReference>
<dbReference type="InterPro" id="IPR031142">
    <property type="entry name" value="SPX_prot"/>
</dbReference>
<sequence length="320" mass="35697">MKFGKLLKKFISVTNPEWAHSFLDYKQLKKRIKHLRPMTPEQDGNDNNPGGGGAISAAAAAATNHHPPPPNNAQNNNNNNGSSGILTSTEEREFVMLINEEMKKFNEFFIDKEEEYVIKLKDLDDQLTEWRTSHNDDSTPPQQPTTTTSSDSSQSDSEETLARLRTSFVTMHGELVLLLSWSQLNYQGLVKILKKHDKHSSLTLKNPFLQNALQQPFKSDGVLKQLVDKAEQRFLELSKTCSMVSSNELLALAQPQDPDAECTEDLKRRTEAALTSWQSLTRPGTANADGHNDDDDDDDDDSDDDEPAGAGNTAKRARTT</sequence>
<dbReference type="Proteomes" id="UP000660262">
    <property type="component" value="Unassembled WGS sequence"/>
</dbReference>
<accession>A0A830H8C1</accession>
<keyword evidence="4" id="KW-1185">Reference proteome</keyword>
<evidence type="ECO:0000256" key="1">
    <source>
        <dbReference type="SAM" id="MobiDB-lite"/>
    </source>
</evidence>
<evidence type="ECO:0000313" key="3">
    <source>
        <dbReference type="EMBL" id="GHP03506.1"/>
    </source>
</evidence>
<dbReference type="PANTHER" id="PTHR45978">
    <property type="entry name" value="SPX DOMAIN-CONTAINING PROTEIN 3"/>
    <property type="match status" value="1"/>
</dbReference>
<dbReference type="OrthoDB" id="6493944at2759"/>
<evidence type="ECO:0000259" key="2">
    <source>
        <dbReference type="PROSITE" id="PS51382"/>
    </source>
</evidence>
<dbReference type="EMBL" id="BNJQ01000005">
    <property type="protein sequence ID" value="GHP03506.1"/>
    <property type="molecule type" value="Genomic_DNA"/>
</dbReference>
<protein>
    <recommendedName>
        <fullName evidence="2">SPX domain-containing protein</fullName>
    </recommendedName>
</protein>
<evidence type="ECO:0000313" key="4">
    <source>
        <dbReference type="Proteomes" id="UP000660262"/>
    </source>
</evidence>
<proteinExistence type="predicted"/>
<dbReference type="AlphaFoldDB" id="A0A830H8C1"/>
<feature type="region of interest" description="Disordered" evidence="1">
    <location>
        <begin position="273"/>
        <end position="320"/>
    </location>
</feature>
<gene>
    <name evidence="3" type="ORF">PPROV_000226100</name>
</gene>
<feature type="compositionally biased region" description="Low complexity" evidence="1">
    <location>
        <begin position="138"/>
        <end position="155"/>
    </location>
</feature>
<reference evidence="3" key="1">
    <citation type="submission" date="2020-10" db="EMBL/GenBank/DDBJ databases">
        <title>Unveiling of a novel bifunctional photoreceptor, Dualchrome1, isolated from a cosmopolitan green alga.</title>
        <authorList>
            <person name="Suzuki S."/>
            <person name="Kawachi M."/>
        </authorList>
    </citation>
    <scope>NUCLEOTIDE SEQUENCE</scope>
    <source>
        <strain evidence="3">NIES 2893</strain>
    </source>
</reference>
<feature type="compositionally biased region" description="Acidic residues" evidence="1">
    <location>
        <begin position="292"/>
        <end position="307"/>
    </location>
</feature>
<dbReference type="PANTHER" id="PTHR45978:SF7">
    <property type="entry name" value="SPX DOMAIN-CONTAINING PROTEIN 4"/>
    <property type="match status" value="1"/>
</dbReference>
<feature type="compositionally biased region" description="Low complexity" evidence="1">
    <location>
        <begin position="72"/>
        <end position="81"/>
    </location>
</feature>
<feature type="compositionally biased region" description="Polar residues" evidence="1">
    <location>
        <begin position="273"/>
        <end position="284"/>
    </location>
</feature>